<sequence>MQLLGTIVNTAAIIGGTLIGFILRKGIPERMNKTIMQGLALGIMVLGLSEGIKSTNPIIVFGCVVLGGILGEFIGIEKRLEDFGHQFQKLLKNKGGNVAQAFVTTSLIFCIGAMAIMGPIQSGLQNDHTTLYAKSIIDGVSAIIFSSTLGIGVILSGISVFLYQGSITLLASVIKPLLSDPVIREMSAIGGVLIFGIGINMLDIVKIRLGNLLPAVFLPIILYMIHPFS</sequence>
<gene>
    <name evidence="2" type="ORF">NSA47_07765</name>
</gene>
<evidence type="ECO:0000313" key="2">
    <source>
        <dbReference type="EMBL" id="MCR1898878.1"/>
    </source>
</evidence>
<dbReference type="AlphaFoldDB" id="A0AAE3L3U8"/>
<comment type="caution">
    <text evidence="2">The sequence shown here is derived from an EMBL/GenBank/DDBJ whole genome shotgun (WGS) entry which is preliminary data.</text>
</comment>
<dbReference type="PANTHER" id="PTHR36111">
    <property type="entry name" value="INNER MEMBRANE PROTEIN-RELATED"/>
    <property type="match status" value="1"/>
</dbReference>
<dbReference type="InterPro" id="IPR007563">
    <property type="entry name" value="DUF554"/>
</dbReference>
<feature type="transmembrane region" description="Helical" evidence="1">
    <location>
        <begin position="182"/>
        <end position="201"/>
    </location>
</feature>
<dbReference type="RefSeq" id="WP_257530653.1">
    <property type="nucleotide sequence ID" value="NZ_JANKAS010000005.1"/>
</dbReference>
<feature type="transmembrane region" description="Helical" evidence="1">
    <location>
        <begin position="140"/>
        <end position="162"/>
    </location>
</feature>
<feature type="transmembrane region" description="Helical" evidence="1">
    <location>
        <begin position="207"/>
        <end position="225"/>
    </location>
</feature>
<dbReference type="PANTHER" id="PTHR36111:SF2">
    <property type="entry name" value="INNER MEMBRANE PROTEIN"/>
    <property type="match status" value="1"/>
</dbReference>
<dbReference type="Proteomes" id="UP001205748">
    <property type="component" value="Unassembled WGS sequence"/>
</dbReference>
<keyword evidence="1" id="KW-0812">Transmembrane</keyword>
<keyword evidence="1" id="KW-1133">Transmembrane helix</keyword>
<dbReference type="EMBL" id="JANKAS010000005">
    <property type="protein sequence ID" value="MCR1898878.1"/>
    <property type="molecule type" value="Genomic_DNA"/>
</dbReference>
<feature type="transmembrane region" description="Helical" evidence="1">
    <location>
        <begin position="58"/>
        <end position="76"/>
    </location>
</feature>
<feature type="transmembrane region" description="Helical" evidence="1">
    <location>
        <begin position="97"/>
        <end position="120"/>
    </location>
</feature>
<evidence type="ECO:0000256" key="1">
    <source>
        <dbReference type="SAM" id="Phobius"/>
    </source>
</evidence>
<organism evidence="2 3">
    <name type="scientific">Irregularibacter muris</name>
    <dbReference type="NCBI Taxonomy" id="1796619"/>
    <lineage>
        <taxon>Bacteria</taxon>
        <taxon>Bacillati</taxon>
        <taxon>Bacillota</taxon>
        <taxon>Clostridia</taxon>
        <taxon>Eubacteriales</taxon>
        <taxon>Eubacteriaceae</taxon>
        <taxon>Irregularibacter</taxon>
    </lineage>
</organism>
<keyword evidence="3" id="KW-1185">Reference proteome</keyword>
<proteinExistence type="predicted"/>
<keyword evidence="1" id="KW-0472">Membrane</keyword>
<protein>
    <submittedName>
        <fullName evidence="2">DUF554 domain-containing protein</fullName>
    </submittedName>
</protein>
<name>A0AAE3L3U8_9FIRM</name>
<accession>A0AAE3L3U8</accession>
<feature type="transmembrane region" description="Helical" evidence="1">
    <location>
        <begin position="6"/>
        <end position="23"/>
    </location>
</feature>
<reference evidence="2" key="1">
    <citation type="submission" date="2022-07" db="EMBL/GenBank/DDBJ databases">
        <title>Enhanced cultured diversity of the mouse gut microbiota enables custom-made synthetic communities.</title>
        <authorList>
            <person name="Afrizal A."/>
        </authorList>
    </citation>
    <scope>NUCLEOTIDE SEQUENCE</scope>
    <source>
        <strain evidence="2">DSM 28593</strain>
    </source>
</reference>
<evidence type="ECO:0000313" key="3">
    <source>
        <dbReference type="Proteomes" id="UP001205748"/>
    </source>
</evidence>
<dbReference type="Pfam" id="PF04474">
    <property type="entry name" value="DUF554"/>
    <property type="match status" value="1"/>
</dbReference>